<dbReference type="AlphaFoldDB" id="A0A163ABY1"/>
<dbReference type="VEuPathDB" id="FungiDB:PHYBLDRAFT_181830"/>
<proteinExistence type="predicted"/>
<evidence type="ECO:0000313" key="2">
    <source>
        <dbReference type="EMBL" id="OAD72451.1"/>
    </source>
</evidence>
<dbReference type="InterPro" id="IPR032675">
    <property type="entry name" value="LRR_dom_sf"/>
</dbReference>
<sequence length="613" mass="71049">MSASDLPFEILSNIARFTPTSDKCCCILACKAWKIPFQESLWRKIQVYSMKELENISDIINSSTNKTMPFNLMTTDIRFTGIINFTGWQKNNVFQAFPNLEYIDMGSLFFSEIKMDEIKSNLEWSSITKLKTKFKHTRSRNSTIKMLGILRSTPNLRVLDIGPHYRRVPLELSLQLYNNLHNMLPSLTSMAANLALDDINRRDARKIRKTEPALHLTSLYLHLTSWDSMWLYYFAYKYPNLRTLKWRAPCQTERGVIIKEYGEEEVSLLRSIKKVFPSLESLDFYTEETTELSHAILWEFICRSSVPLKTLHYKLKFGASGAIFLGTVIRRLLQSFIKTLERISVIGDFCFEKDNIVEPEFPFSARLVSIEIKDCGISIALDNLLDNYPALLQLTFYNGQLYISPEAALRESRQHGLKLLNLNSIEANASVLSYTSFRCRNLQYMDLGHSEIHGSSSTENGSLYIDMSYTSFKSLKFSDAMFYYSNDDDYNYDDDPSKNTAINLVLLSRLAGNCPATGKQDIKKSEYSVEHLAWYHFYCELEYVFDFTLKIRKLSEQEVISAVDYFKESQLKKDRENISEVERSGFGLVDKDYWKEDLCRGYVELRCGHIAKY</sequence>
<evidence type="ECO:0000313" key="3">
    <source>
        <dbReference type="Proteomes" id="UP000077315"/>
    </source>
</evidence>
<dbReference type="Pfam" id="PF12937">
    <property type="entry name" value="F-box-like"/>
    <property type="match status" value="1"/>
</dbReference>
<dbReference type="Gene3D" id="1.20.1280.50">
    <property type="match status" value="1"/>
</dbReference>
<reference evidence="3" key="1">
    <citation type="submission" date="2015-06" db="EMBL/GenBank/DDBJ databases">
        <title>Expansion of signal transduction pathways in fungi by whole-genome duplication.</title>
        <authorList>
            <consortium name="DOE Joint Genome Institute"/>
            <person name="Corrochano L.M."/>
            <person name="Kuo A."/>
            <person name="Marcet-Houben M."/>
            <person name="Polaino S."/>
            <person name="Salamov A."/>
            <person name="Villalobos J.M."/>
            <person name="Alvarez M.I."/>
            <person name="Avalos J."/>
            <person name="Benito E.P."/>
            <person name="Benoit I."/>
            <person name="Burger G."/>
            <person name="Camino L.P."/>
            <person name="Canovas D."/>
            <person name="Cerda-Olmedo E."/>
            <person name="Cheng J.-F."/>
            <person name="Dominguez A."/>
            <person name="Elias M."/>
            <person name="Eslava A.P."/>
            <person name="Glaser F."/>
            <person name="Grimwood J."/>
            <person name="Gutierrez G."/>
            <person name="Heitman J."/>
            <person name="Henrissat B."/>
            <person name="Iturriaga E.A."/>
            <person name="Lang B.F."/>
            <person name="Lavin J.L."/>
            <person name="Lee S."/>
            <person name="Li W."/>
            <person name="Lindquist E."/>
            <person name="Lopez-Garcia S."/>
            <person name="Luque E.M."/>
            <person name="Marcos A.T."/>
            <person name="Martin J."/>
            <person name="McCluskey K."/>
            <person name="Medina H.R."/>
            <person name="Miralles-Duran A."/>
            <person name="Miyazaki A."/>
            <person name="Munoz-Torres E."/>
            <person name="Oguiza J.A."/>
            <person name="Ohm R."/>
            <person name="Olmedo M."/>
            <person name="Orejas M."/>
            <person name="Ortiz-Castellanos L."/>
            <person name="Pisabarro A.G."/>
            <person name="Rodriguez-Romero J."/>
            <person name="Ruiz-Herrera J."/>
            <person name="Ruiz-Vazquez R."/>
            <person name="Sanz C."/>
            <person name="Schackwitz W."/>
            <person name="Schmutz J."/>
            <person name="Shahriari M."/>
            <person name="Shelest E."/>
            <person name="Silva-Franco F."/>
            <person name="Soanes D."/>
            <person name="Syed K."/>
            <person name="Tagua V.G."/>
            <person name="Talbot N.J."/>
            <person name="Thon M."/>
            <person name="De vries R.P."/>
            <person name="Wiebenga A."/>
            <person name="Yadav J.S."/>
            <person name="Braun E.L."/>
            <person name="Baker S."/>
            <person name="Garre V."/>
            <person name="Horwitz B."/>
            <person name="Torres-Martinez S."/>
            <person name="Idnurm A."/>
            <person name="Herrera-Estrella A."/>
            <person name="Gabaldon T."/>
            <person name="Grigoriev I.V."/>
        </authorList>
    </citation>
    <scope>NUCLEOTIDE SEQUENCE [LARGE SCALE GENOMIC DNA]</scope>
    <source>
        <strain evidence="3">NRRL 1555(-)</strain>
    </source>
</reference>
<dbReference type="GeneID" id="28999431"/>
<gene>
    <name evidence="2" type="ORF">PHYBLDRAFT_181830</name>
</gene>
<dbReference type="RefSeq" id="XP_018290491.1">
    <property type="nucleotide sequence ID" value="XM_018438525.1"/>
</dbReference>
<feature type="domain" description="F-box" evidence="1">
    <location>
        <begin position="4"/>
        <end position="45"/>
    </location>
</feature>
<protein>
    <recommendedName>
        <fullName evidence="1">F-box domain-containing protein</fullName>
    </recommendedName>
</protein>
<dbReference type="Proteomes" id="UP000077315">
    <property type="component" value="Unassembled WGS sequence"/>
</dbReference>
<name>A0A163ABY1_PHYB8</name>
<dbReference type="SUPFAM" id="SSF81383">
    <property type="entry name" value="F-box domain"/>
    <property type="match status" value="1"/>
</dbReference>
<keyword evidence="3" id="KW-1185">Reference proteome</keyword>
<dbReference type="EMBL" id="KV440983">
    <property type="protein sequence ID" value="OAD72451.1"/>
    <property type="molecule type" value="Genomic_DNA"/>
</dbReference>
<organism evidence="2 3">
    <name type="scientific">Phycomyces blakesleeanus (strain ATCC 8743b / DSM 1359 / FGSC 10004 / NBRC 33097 / NRRL 1555)</name>
    <dbReference type="NCBI Taxonomy" id="763407"/>
    <lineage>
        <taxon>Eukaryota</taxon>
        <taxon>Fungi</taxon>
        <taxon>Fungi incertae sedis</taxon>
        <taxon>Mucoromycota</taxon>
        <taxon>Mucoromycotina</taxon>
        <taxon>Mucoromycetes</taxon>
        <taxon>Mucorales</taxon>
        <taxon>Phycomycetaceae</taxon>
        <taxon>Phycomyces</taxon>
    </lineage>
</organism>
<dbReference type="InParanoid" id="A0A163ABY1"/>
<accession>A0A163ABY1</accession>
<dbReference type="OrthoDB" id="2253782at2759"/>
<dbReference type="InterPro" id="IPR001810">
    <property type="entry name" value="F-box_dom"/>
</dbReference>
<evidence type="ECO:0000259" key="1">
    <source>
        <dbReference type="Pfam" id="PF12937"/>
    </source>
</evidence>
<dbReference type="SUPFAM" id="SSF52047">
    <property type="entry name" value="RNI-like"/>
    <property type="match status" value="1"/>
</dbReference>
<dbReference type="Gene3D" id="3.80.10.10">
    <property type="entry name" value="Ribonuclease Inhibitor"/>
    <property type="match status" value="1"/>
</dbReference>
<dbReference type="InterPro" id="IPR036047">
    <property type="entry name" value="F-box-like_dom_sf"/>
</dbReference>
<dbReference type="CDD" id="cd09917">
    <property type="entry name" value="F-box_SF"/>
    <property type="match status" value="1"/>
</dbReference>